<reference evidence="2" key="2">
    <citation type="submission" date="2020-10" db="UniProtKB">
        <authorList>
            <consortium name="WormBaseParasite"/>
        </authorList>
    </citation>
    <scope>IDENTIFICATION</scope>
</reference>
<dbReference type="AlphaFoldDB" id="A0A7E4V220"/>
<accession>A0A7E4V220</accession>
<evidence type="ECO:0000313" key="2">
    <source>
        <dbReference type="WBParaSite" id="Pan_g1558.t1"/>
    </source>
</evidence>
<dbReference type="WBParaSite" id="Pan_g1558.t1">
    <property type="protein sequence ID" value="Pan_g1558.t1"/>
    <property type="gene ID" value="Pan_g1558"/>
</dbReference>
<protein>
    <submittedName>
        <fullName evidence="2">Transmembrane protein</fullName>
    </submittedName>
</protein>
<proteinExistence type="predicted"/>
<name>A0A7E4V220_PANRE</name>
<keyword evidence="1" id="KW-1185">Reference proteome</keyword>
<sequence length="146" mass="16830">MHNRSQTVRRPIPPKKANDFLLFPKASRQRPHEAIIKSLVLHLAFFEHKEVTSGHNNLSKCLVFLTLWKVGSRRFNTKLFDLCSDMGFYRRLASGLYWVVRFVVVHVPQGVDPEASKHNAPANNDVSISNYADASLYHYQQRHSKS</sequence>
<dbReference type="Proteomes" id="UP000492821">
    <property type="component" value="Unassembled WGS sequence"/>
</dbReference>
<organism evidence="1 2">
    <name type="scientific">Panagrellus redivivus</name>
    <name type="common">Microworm</name>
    <dbReference type="NCBI Taxonomy" id="6233"/>
    <lineage>
        <taxon>Eukaryota</taxon>
        <taxon>Metazoa</taxon>
        <taxon>Ecdysozoa</taxon>
        <taxon>Nematoda</taxon>
        <taxon>Chromadorea</taxon>
        <taxon>Rhabditida</taxon>
        <taxon>Tylenchina</taxon>
        <taxon>Panagrolaimomorpha</taxon>
        <taxon>Panagrolaimoidea</taxon>
        <taxon>Panagrolaimidae</taxon>
        <taxon>Panagrellus</taxon>
    </lineage>
</organism>
<evidence type="ECO:0000313" key="1">
    <source>
        <dbReference type="Proteomes" id="UP000492821"/>
    </source>
</evidence>
<reference evidence="1" key="1">
    <citation type="journal article" date="2013" name="Genetics">
        <title>The draft genome and transcriptome of Panagrellus redivivus are shaped by the harsh demands of a free-living lifestyle.</title>
        <authorList>
            <person name="Srinivasan J."/>
            <person name="Dillman A.R."/>
            <person name="Macchietto M.G."/>
            <person name="Heikkinen L."/>
            <person name="Lakso M."/>
            <person name="Fracchia K.M."/>
            <person name="Antoshechkin I."/>
            <person name="Mortazavi A."/>
            <person name="Wong G."/>
            <person name="Sternberg P.W."/>
        </authorList>
    </citation>
    <scope>NUCLEOTIDE SEQUENCE [LARGE SCALE GENOMIC DNA]</scope>
    <source>
        <strain evidence="1">MT8872</strain>
    </source>
</reference>